<evidence type="ECO:0000256" key="2">
    <source>
        <dbReference type="ARBA" id="ARBA00022801"/>
    </source>
</evidence>
<evidence type="ECO:0000259" key="8">
    <source>
        <dbReference type="Pfam" id="PF20009"/>
    </source>
</evidence>
<dbReference type="RefSeq" id="WP_237876749.1">
    <property type="nucleotide sequence ID" value="NZ_JAKLTR010000027.1"/>
</dbReference>
<dbReference type="InterPro" id="IPR034058">
    <property type="entry name" value="TagA/B/C/D_pept_dom"/>
</dbReference>
<organism evidence="9 10">
    <name type="scientific">Terrimonas ginsenosidimutans</name>
    <dbReference type="NCBI Taxonomy" id="2908004"/>
    <lineage>
        <taxon>Bacteria</taxon>
        <taxon>Pseudomonadati</taxon>
        <taxon>Bacteroidota</taxon>
        <taxon>Chitinophagia</taxon>
        <taxon>Chitinophagales</taxon>
        <taxon>Chitinophagaceae</taxon>
        <taxon>Terrimonas</taxon>
    </lineage>
</organism>
<reference evidence="9" key="1">
    <citation type="submission" date="2022-01" db="EMBL/GenBank/DDBJ databases">
        <authorList>
            <person name="Jo J.-H."/>
            <person name="Im W.-T."/>
        </authorList>
    </citation>
    <scope>NUCLEOTIDE SEQUENCE</scope>
    <source>
        <strain evidence="9">NA20</strain>
    </source>
</reference>
<sequence length="1260" mass="134293">MRFFSVRLLIIVMATGCCGHAFAQVKTNTEVLRQKAVQEAAREKVLHEEVIKLAKQKNWDTLRILPNGGISKLVGVDGFGLPLYVSTHSNLAAAATIGTNKLWPGGTTGLNLSGSSANVKGKLAVWDGGRVRETHVELVGRVTQKDNATTLSEHATHVAGTLTATGVNPNAKGMSFGLQELLAYDFTSDNSEMTTAAPNLLVSNHSYGFNAGWNYNTNVTPNRWEFLGRFDATEDYRFGYYSNDAATWDEISYNAPFYLIVKSAGNNRNENGPAVGQPYWRYNASGVMEAAGNRPAGISSNNSYEILSTNSTAKNILLIGAVNAIPTGYSRAEDVVMSNFSSWGPTDDGRIKPDVVANGVNLLSSISASNTSYGVSSGTSMSSPNASGSLLLLQEYYAQKNSGNFMRAATLKGIVIHTADEAGTSPGPDYQFGWGLINMQRAADMITNNNNGTLIREEVLANGGKLTLPVVASGDGVLRATISWTDPKGTVEPIANALNNPNRKLINDLDIVIKRGATEYRPWILTPAVPAAAATRGDNILDNVEKIELPDVIPGETYTIEITHKGTLQAASQAYSLLVSGITAQSYCASNPTSTAGARIDSVSFSTIRRQNPAGCTGYTNNTSILGTVEASQVLPIFVRLNSCDATSTDKVVKVFIDANNDGDFTDANETLATSGVINGNGDFTGSITIPSSMTVGRYSILRIVMQETNNAAGVTPCGTYTRGETQDYRILVVTPSLDFGISELVSPEQGNCAATAQYVSVRIRNNGSANKKDIPLTAVVRQGTTTVATLTATYADTILAFTDEIYTFQTPVEIAPGLPYTVTVTTAFPGDQNPANDQTVFSFTSRAKAAAPAGTAVICGTTAQLNVTAANNSVAYSWYTTASATTPLVTGAMANTSTIQPTYYLSSGEISKLGPVNKQAFTDGGYNAFSGNIVKFTTSAPVTMQTARLYIGTPGKITFTLRQVTTENADGSYSYYAISSKTIDVTATAPTPPVLGASNNNPADAGAVYYLGIDFPTPANYYLLITCSDGASIYRSNNITSTTHYPYTVPGVISITGNTATDPAGVDQNYFQKFYYFYYDIGLKLPYCASDRAAIVATTPTAPVITQNGNVLTSSVATGNQWYLNGFAVSGATEQTFTPTTNGIYTVAISSGACILTSNQINFTTTAVVNVDPDEIGMKVSPNPAPAGRFTLQLNTNTRSNLDISLLNMTGQQVYKEQIPNFSGRLSKQIEPARLSAGVYYLRVIHDKKSYIRKVVVLE</sequence>
<keyword evidence="5" id="KW-0732">Signal</keyword>
<keyword evidence="3 4" id="KW-0720">Serine protease</keyword>
<feature type="active site" description="Charge relay system" evidence="4">
    <location>
        <position position="154"/>
    </location>
</feature>
<dbReference type="Proteomes" id="UP001165367">
    <property type="component" value="Unassembled WGS sequence"/>
</dbReference>
<dbReference type="InterPro" id="IPR026444">
    <property type="entry name" value="Secre_tail"/>
</dbReference>
<evidence type="ECO:0000256" key="3">
    <source>
        <dbReference type="ARBA" id="ARBA00022825"/>
    </source>
</evidence>
<dbReference type="InterPro" id="IPR051048">
    <property type="entry name" value="Peptidase_S8/S53_subtilisin"/>
</dbReference>
<dbReference type="InterPro" id="IPR045474">
    <property type="entry name" value="GEVED"/>
</dbReference>
<dbReference type="InterPro" id="IPR023828">
    <property type="entry name" value="Peptidase_S8_Ser-AS"/>
</dbReference>
<proteinExistence type="inferred from homology"/>
<keyword evidence="10" id="KW-1185">Reference proteome</keyword>
<dbReference type="PANTHER" id="PTHR43399">
    <property type="entry name" value="SUBTILISIN-RELATED"/>
    <property type="match status" value="1"/>
</dbReference>
<evidence type="ECO:0000259" key="7">
    <source>
        <dbReference type="Pfam" id="PF18962"/>
    </source>
</evidence>
<gene>
    <name evidence="9" type="ORF">LZZ85_26405</name>
</gene>
<dbReference type="Pfam" id="PF20009">
    <property type="entry name" value="GEVED"/>
    <property type="match status" value="1"/>
</dbReference>
<evidence type="ECO:0000313" key="9">
    <source>
        <dbReference type="EMBL" id="MCG2617861.1"/>
    </source>
</evidence>
<dbReference type="InterPro" id="IPR008979">
    <property type="entry name" value="Galactose-bd-like_sf"/>
</dbReference>
<feature type="domain" description="Secretion system C-terminal sorting" evidence="7">
    <location>
        <begin position="1182"/>
        <end position="1258"/>
    </location>
</feature>
<dbReference type="SUPFAM" id="SSF52743">
    <property type="entry name" value="Subtilisin-like"/>
    <property type="match status" value="1"/>
</dbReference>
<comment type="similarity">
    <text evidence="4">Belongs to the peptidase S8 family.</text>
</comment>
<feature type="active site" description="Charge relay system" evidence="4">
    <location>
        <position position="380"/>
    </location>
</feature>
<dbReference type="Pfam" id="PF00082">
    <property type="entry name" value="Peptidase_S8"/>
    <property type="match status" value="1"/>
</dbReference>
<dbReference type="CDD" id="cd04842">
    <property type="entry name" value="Peptidases_S8_Kp43_protease"/>
    <property type="match status" value="1"/>
</dbReference>
<dbReference type="Pfam" id="PF18962">
    <property type="entry name" value="Por_Secre_tail"/>
    <property type="match status" value="1"/>
</dbReference>
<dbReference type="EMBL" id="JAKLTR010000027">
    <property type="protein sequence ID" value="MCG2617861.1"/>
    <property type="molecule type" value="Genomic_DNA"/>
</dbReference>
<name>A0ABS9KZU3_9BACT</name>
<dbReference type="PROSITE" id="PS51892">
    <property type="entry name" value="SUBTILASE"/>
    <property type="match status" value="1"/>
</dbReference>
<evidence type="ECO:0000256" key="1">
    <source>
        <dbReference type="ARBA" id="ARBA00022670"/>
    </source>
</evidence>
<feature type="chain" id="PRO_5046819790" evidence="5">
    <location>
        <begin position="24"/>
        <end position="1260"/>
    </location>
</feature>
<dbReference type="PANTHER" id="PTHR43399:SF5">
    <property type="entry name" value="PEPTIDASE S8 FAMILY WITH PROTEASE-ASSOCIATED DOMAIN"/>
    <property type="match status" value="1"/>
</dbReference>
<dbReference type="NCBIfam" id="TIGR04183">
    <property type="entry name" value="Por_Secre_tail"/>
    <property type="match status" value="1"/>
</dbReference>
<evidence type="ECO:0000313" key="10">
    <source>
        <dbReference type="Proteomes" id="UP001165367"/>
    </source>
</evidence>
<feature type="domain" description="Peptidase S8/S53" evidence="6">
    <location>
        <begin position="133"/>
        <end position="435"/>
    </location>
</feature>
<keyword evidence="1 4" id="KW-0645">Protease</keyword>
<feature type="active site" description="Charge relay system" evidence="4">
    <location>
        <position position="127"/>
    </location>
</feature>
<dbReference type="Gene3D" id="3.40.50.200">
    <property type="entry name" value="Peptidase S8/S53 domain"/>
    <property type="match status" value="1"/>
</dbReference>
<dbReference type="PROSITE" id="PS00138">
    <property type="entry name" value="SUBTILASE_SER"/>
    <property type="match status" value="1"/>
</dbReference>
<evidence type="ECO:0000259" key="6">
    <source>
        <dbReference type="Pfam" id="PF00082"/>
    </source>
</evidence>
<dbReference type="Gene3D" id="2.60.120.380">
    <property type="match status" value="1"/>
</dbReference>
<dbReference type="SUPFAM" id="SSF49785">
    <property type="entry name" value="Galactose-binding domain-like"/>
    <property type="match status" value="1"/>
</dbReference>
<dbReference type="InterPro" id="IPR036852">
    <property type="entry name" value="Peptidase_S8/S53_dom_sf"/>
</dbReference>
<keyword evidence="2 4" id="KW-0378">Hydrolase</keyword>
<protein>
    <submittedName>
        <fullName evidence="9">S8 family serine peptidase</fullName>
    </submittedName>
</protein>
<evidence type="ECO:0000256" key="5">
    <source>
        <dbReference type="SAM" id="SignalP"/>
    </source>
</evidence>
<dbReference type="InterPro" id="IPR000209">
    <property type="entry name" value="Peptidase_S8/S53_dom"/>
</dbReference>
<evidence type="ECO:0000256" key="4">
    <source>
        <dbReference type="PROSITE-ProRule" id="PRU01240"/>
    </source>
</evidence>
<feature type="domain" description="GEVED" evidence="8">
    <location>
        <begin position="653"/>
        <end position="731"/>
    </location>
</feature>
<accession>A0ABS9KZU3</accession>
<comment type="caution">
    <text evidence="9">The sequence shown here is derived from an EMBL/GenBank/DDBJ whole genome shotgun (WGS) entry which is preliminary data.</text>
</comment>
<feature type="signal peptide" evidence="5">
    <location>
        <begin position="1"/>
        <end position="23"/>
    </location>
</feature>